<evidence type="ECO:0000313" key="3">
    <source>
        <dbReference type="Proteomes" id="UP000490800"/>
    </source>
</evidence>
<dbReference type="Proteomes" id="UP000490800">
    <property type="component" value="Unassembled WGS sequence"/>
</dbReference>
<evidence type="ECO:0000256" key="1">
    <source>
        <dbReference type="SAM" id="MobiDB-lite"/>
    </source>
</evidence>
<keyword evidence="3" id="KW-1185">Reference proteome</keyword>
<comment type="caution">
    <text evidence="2">The sequence shown here is derived from an EMBL/GenBank/DDBJ whole genome shotgun (WGS) entry which is preliminary data.</text>
</comment>
<accession>A0A7X3FLF9</accession>
<feature type="compositionally biased region" description="Low complexity" evidence="1">
    <location>
        <begin position="68"/>
        <end position="78"/>
    </location>
</feature>
<feature type="region of interest" description="Disordered" evidence="1">
    <location>
        <begin position="42"/>
        <end position="119"/>
    </location>
</feature>
<organism evidence="2 3">
    <name type="scientific">Paenibacillus lutrae</name>
    <dbReference type="NCBI Taxonomy" id="2078573"/>
    <lineage>
        <taxon>Bacteria</taxon>
        <taxon>Bacillati</taxon>
        <taxon>Bacillota</taxon>
        <taxon>Bacilli</taxon>
        <taxon>Bacillales</taxon>
        <taxon>Paenibacillaceae</taxon>
        <taxon>Paenibacillus</taxon>
    </lineage>
</organism>
<reference evidence="2 3" key="1">
    <citation type="journal article" date="2019" name="Microorganisms">
        <title>Paenibacillus lutrae sp. nov., A Chitinolytic Species Isolated from A River Otter in Castril Natural Park, Granada, Spain.</title>
        <authorList>
            <person name="Rodriguez M."/>
            <person name="Reina J.C."/>
            <person name="Bejar V."/>
            <person name="Llamas I."/>
        </authorList>
    </citation>
    <scope>NUCLEOTIDE SEQUENCE [LARGE SCALE GENOMIC DNA]</scope>
    <source>
        <strain evidence="2 3">N10</strain>
    </source>
</reference>
<name>A0A7X3FLF9_9BACL</name>
<evidence type="ECO:0000313" key="2">
    <source>
        <dbReference type="EMBL" id="MVP01815.1"/>
    </source>
</evidence>
<dbReference type="RefSeq" id="WP_157338238.1">
    <property type="nucleotide sequence ID" value="NZ_RHLK01000015.1"/>
</dbReference>
<dbReference type="EMBL" id="RHLK01000015">
    <property type="protein sequence ID" value="MVP01815.1"/>
    <property type="molecule type" value="Genomic_DNA"/>
</dbReference>
<feature type="compositionally biased region" description="Basic and acidic residues" evidence="1">
    <location>
        <begin position="91"/>
        <end position="100"/>
    </location>
</feature>
<dbReference type="AlphaFoldDB" id="A0A7X3FLF9"/>
<protein>
    <submittedName>
        <fullName evidence="2">Uncharacterized protein</fullName>
    </submittedName>
</protein>
<proteinExistence type="predicted"/>
<sequence>MFVVTPQYVNDTYRSHSSLFRIQAIRRMNAMAPAGRREAFAETLFPQTKNPGRAGAPAEEAERGRTRSSQLSPGSSTSGFVDSGAPALLRRLGETNEWKRPSVAQEDSPGESSEGLYPAEEFLPDMLPLKVAHALRAYRPYSGRQSSLDTAM</sequence>
<gene>
    <name evidence="2" type="ORF">EDM21_20165</name>
</gene>
<dbReference type="OrthoDB" id="2611814at2"/>